<dbReference type="Gramene" id="scaffold_302618.1">
    <property type="protein sequence ID" value="scaffold_302618.1"/>
    <property type="gene ID" value="scaffold_302618.1"/>
</dbReference>
<dbReference type="HOGENOM" id="CLU_1827945_0_0_1"/>
<proteinExistence type="predicted"/>
<keyword evidence="1" id="KW-0812">Transmembrane</keyword>
<dbReference type="EMBL" id="GL348715">
    <property type="protein sequence ID" value="EFH59583.1"/>
    <property type="molecule type" value="Genomic_DNA"/>
</dbReference>
<keyword evidence="1" id="KW-0472">Membrane</keyword>
<accession>D7L0Y3</accession>
<dbReference type="eggNOG" id="KOG2246">
    <property type="taxonomic scope" value="Eukaryota"/>
</dbReference>
<keyword evidence="1" id="KW-1133">Transmembrane helix</keyword>
<protein>
    <submittedName>
        <fullName evidence="2">Uncharacterized protein</fullName>
    </submittedName>
</protein>
<reference evidence="3" key="1">
    <citation type="journal article" date="2011" name="Nat. Genet.">
        <title>The Arabidopsis lyrata genome sequence and the basis of rapid genome size change.</title>
        <authorList>
            <person name="Hu T.T."/>
            <person name="Pattyn P."/>
            <person name="Bakker E.G."/>
            <person name="Cao J."/>
            <person name="Cheng J.-F."/>
            <person name="Clark R.M."/>
            <person name="Fahlgren N."/>
            <person name="Fawcett J.A."/>
            <person name="Grimwood J."/>
            <person name="Gundlach H."/>
            <person name="Haberer G."/>
            <person name="Hollister J.D."/>
            <person name="Ossowski S."/>
            <person name="Ottilar R.P."/>
            <person name="Salamov A.A."/>
            <person name="Schneeberger K."/>
            <person name="Spannagl M."/>
            <person name="Wang X."/>
            <person name="Yang L."/>
            <person name="Nasrallah M.E."/>
            <person name="Bergelson J."/>
            <person name="Carrington J.C."/>
            <person name="Gaut B.S."/>
            <person name="Schmutz J."/>
            <person name="Mayer K.F.X."/>
            <person name="Van de Peer Y."/>
            <person name="Grigoriev I.V."/>
            <person name="Nordborg M."/>
            <person name="Weigel D."/>
            <person name="Guo Y.-L."/>
        </authorList>
    </citation>
    <scope>NUCLEOTIDE SEQUENCE [LARGE SCALE GENOMIC DNA]</scope>
    <source>
        <strain evidence="3">cv. MN47</strain>
    </source>
</reference>
<keyword evidence="3" id="KW-1185">Reference proteome</keyword>
<evidence type="ECO:0000313" key="3">
    <source>
        <dbReference type="Proteomes" id="UP000008694"/>
    </source>
</evidence>
<name>D7L0Y3_ARALL</name>
<dbReference type="Proteomes" id="UP000008694">
    <property type="component" value="Unassembled WGS sequence"/>
</dbReference>
<evidence type="ECO:0000313" key="2">
    <source>
        <dbReference type="EMBL" id="EFH59583.1"/>
    </source>
</evidence>
<feature type="transmembrane region" description="Helical" evidence="1">
    <location>
        <begin position="41"/>
        <end position="61"/>
    </location>
</feature>
<dbReference type="STRING" id="81972.D7L0Y3"/>
<evidence type="ECO:0000256" key="1">
    <source>
        <dbReference type="SAM" id="Phobius"/>
    </source>
</evidence>
<gene>
    <name evidence="2" type="ORF">ARALYDRAFT_898648</name>
</gene>
<sequence>MNHTSRKRRPDLSLSRTDYLSSEMLAPTKSPALNRIRIRNLFLLLLFVYVVILLLFSFSPLRRAQFPSLARSLAISPTRRRHLLFSIASSHDSWLRRSSYVCLWYSPKSTRAFVFLDRGGFESDLRNWVSSGKQSLSSSET</sequence>
<dbReference type="KEGG" id="aly:9319391"/>
<organism evidence="3">
    <name type="scientific">Arabidopsis lyrata subsp. lyrata</name>
    <name type="common">Lyre-leaved rock-cress</name>
    <dbReference type="NCBI Taxonomy" id="81972"/>
    <lineage>
        <taxon>Eukaryota</taxon>
        <taxon>Viridiplantae</taxon>
        <taxon>Streptophyta</taxon>
        <taxon>Embryophyta</taxon>
        <taxon>Tracheophyta</taxon>
        <taxon>Spermatophyta</taxon>
        <taxon>Magnoliopsida</taxon>
        <taxon>eudicotyledons</taxon>
        <taxon>Gunneridae</taxon>
        <taxon>Pentapetalae</taxon>
        <taxon>rosids</taxon>
        <taxon>malvids</taxon>
        <taxon>Brassicales</taxon>
        <taxon>Brassicaceae</taxon>
        <taxon>Camelineae</taxon>
        <taxon>Arabidopsis</taxon>
    </lineage>
</organism>
<dbReference type="AlphaFoldDB" id="D7L0Y3"/>